<dbReference type="EMBL" id="JAUKUA010000007">
    <property type="protein sequence ID" value="KAK0704390.1"/>
    <property type="molecule type" value="Genomic_DNA"/>
</dbReference>
<organism evidence="3 4">
    <name type="scientific">Lasiosphaeris hirsuta</name>
    <dbReference type="NCBI Taxonomy" id="260670"/>
    <lineage>
        <taxon>Eukaryota</taxon>
        <taxon>Fungi</taxon>
        <taxon>Dikarya</taxon>
        <taxon>Ascomycota</taxon>
        <taxon>Pezizomycotina</taxon>
        <taxon>Sordariomycetes</taxon>
        <taxon>Sordariomycetidae</taxon>
        <taxon>Sordariales</taxon>
        <taxon>Lasiosphaeriaceae</taxon>
        <taxon>Lasiosphaeris</taxon>
    </lineage>
</organism>
<feature type="transmembrane region" description="Helical" evidence="2">
    <location>
        <begin position="119"/>
        <end position="143"/>
    </location>
</feature>
<evidence type="ECO:0000256" key="1">
    <source>
        <dbReference type="SAM" id="MobiDB-lite"/>
    </source>
</evidence>
<dbReference type="PANTHER" id="PTHR37577:SF1">
    <property type="entry name" value="INTEGRAL MEMBRANE PROTEIN"/>
    <property type="match status" value="1"/>
</dbReference>
<feature type="transmembrane region" description="Helical" evidence="2">
    <location>
        <begin position="521"/>
        <end position="544"/>
    </location>
</feature>
<dbReference type="PANTHER" id="PTHR37577">
    <property type="entry name" value="INTEGRAL MEMBRANE PROTEIN"/>
    <property type="match status" value="1"/>
</dbReference>
<feature type="transmembrane region" description="Helical" evidence="2">
    <location>
        <begin position="186"/>
        <end position="205"/>
    </location>
</feature>
<feature type="transmembrane region" description="Helical" evidence="2">
    <location>
        <begin position="327"/>
        <end position="346"/>
    </location>
</feature>
<feature type="transmembrane region" description="Helical" evidence="2">
    <location>
        <begin position="358"/>
        <end position="381"/>
    </location>
</feature>
<name>A0AA40DIF8_9PEZI</name>
<accession>A0AA40DIF8</accession>
<dbReference type="InterPro" id="IPR053018">
    <property type="entry name" value="Elsinochrome_Biosynth-Asso"/>
</dbReference>
<feature type="transmembrane region" description="Helical" evidence="2">
    <location>
        <begin position="243"/>
        <end position="260"/>
    </location>
</feature>
<feature type="transmembrane region" description="Helical" evidence="2">
    <location>
        <begin position="477"/>
        <end position="501"/>
    </location>
</feature>
<dbReference type="AlphaFoldDB" id="A0AA40DIF8"/>
<reference evidence="3" key="1">
    <citation type="submission" date="2023-06" db="EMBL/GenBank/DDBJ databases">
        <title>Genome-scale phylogeny and comparative genomics of the fungal order Sordariales.</title>
        <authorList>
            <consortium name="Lawrence Berkeley National Laboratory"/>
            <person name="Hensen N."/>
            <person name="Bonometti L."/>
            <person name="Westerberg I."/>
            <person name="Brannstrom I.O."/>
            <person name="Guillou S."/>
            <person name="Cros-Aarteil S."/>
            <person name="Calhoun S."/>
            <person name="Haridas S."/>
            <person name="Kuo A."/>
            <person name="Mondo S."/>
            <person name="Pangilinan J."/>
            <person name="Riley R."/>
            <person name="Labutti K."/>
            <person name="Andreopoulos B."/>
            <person name="Lipzen A."/>
            <person name="Chen C."/>
            <person name="Yanf M."/>
            <person name="Daum C."/>
            <person name="Ng V."/>
            <person name="Clum A."/>
            <person name="Steindorff A."/>
            <person name="Ohm R."/>
            <person name="Martin F."/>
            <person name="Silar P."/>
            <person name="Natvig D."/>
            <person name="Lalanne C."/>
            <person name="Gautier V."/>
            <person name="Ament-Velasquez S.L."/>
            <person name="Kruys A."/>
            <person name="Hutchinson M.I."/>
            <person name="Powell A.J."/>
            <person name="Barry K."/>
            <person name="Miller A.N."/>
            <person name="Grigoriev I.V."/>
            <person name="Debuchy R."/>
            <person name="Gladieux P."/>
            <person name="Thoren M.H."/>
            <person name="Johannesson H."/>
        </authorList>
    </citation>
    <scope>NUCLEOTIDE SEQUENCE</scope>
    <source>
        <strain evidence="3">SMH4607-1</strain>
    </source>
</reference>
<feature type="transmembrane region" description="Helical" evidence="2">
    <location>
        <begin position="46"/>
        <end position="71"/>
    </location>
</feature>
<keyword evidence="2" id="KW-1133">Transmembrane helix</keyword>
<proteinExistence type="predicted"/>
<feature type="region of interest" description="Disordered" evidence="1">
    <location>
        <begin position="405"/>
        <end position="448"/>
    </location>
</feature>
<feature type="compositionally biased region" description="Polar residues" evidence="1">
    <location>
        <begin position="405"/>
        <end position="440"/>
    </location>
</feature>
<keyword evidence="4" id="KW-1185">Reference proteome</keyword>
<evidence type="ECO:0000313" key="4">
    <source>
        <dbReference type="Proteomes" id="UP001172102"/>
    </source>
</evidence>
<protein>
    <submittedName>
        <fullName evidence="3">Uncharacterized protein</fullName>
    </submittedName>
</protein>
<evidence type="ECO:0000313" key="3">
    <source>
        <dbReference type="EMBL" id="KAK0704390.1"/>
    </source>
</evidence>
<sequence length="550" mass="61723">MFLRDYPGQTASSPLVARQTVPQRLVRRICHVEASCVVEDPSDADIAGIGVVLSFLLTSAITLLSIIVAYFTGFIHQDSYRPADREFIQGCRALVFFWREQDEKEEVPMKRKRAEIDAFEGFILSFSDQQLVTGLAILVTLYAKSCHVSVYSFQVATGLAFFSLVLHLSTLAVLRERIAQNVWVRGVRFAAMIIFGVMMLASLVLSQSASFTSPEQQIRCALADFRFVVSDKLAWIQYGNTTLLLWFVISSYGTAMGGLFDKSFYNFMGSWYFWLAFKVKNENSKQYVNNRIKKSEELSRHGVSSRPDLKTVAFIVQEIARSFLWKMVWMLFYFNFALTNFFMVWLQGDYLRQGNLSTWGFGQIMPMLLLVIPVFTFIDLINRDKGPAVMADEDQSAANINQNAEAVSKAQNTGADDSQTTAGGNQNAGADNSQNATGENQGAGGEKGQNIESEMVTSNQSENSETTKIDFKVVLRWGACTVVLPYTAGLQFYAFLVADIFNVTSMRLGERTDAYFVVETVFLALGYVAAGSHFFLSVVWGLWLRNRNRN</sequence>
<gene>
    <name evidence="3" type="ORF">B0H67DRAFT_591272</name>
</gene>
<keyword evidence="2" id="KW-0472">Membrane</keyword>
<keyword evidence="2" id="KW-0812">Transmembrane</keyword>
<dbReference type="Proteomes" id="UP001172102">
    <property type="component" value="Unassembled WGS sequence"/>
</dbReference>
<comment type="caution">
    <text evidence="3">The sequence shown here is derived from an EMBL/GenBank/DDBJ whole genome shotgun (WGS) entry which is preliminary data.</text>
</comment>
<feature type="transmembrane region" description="Helical" evidence="2">
    <location>
        <begin position="155"/>
        <end position="174"/>
    </location>
</feature>
<evidence type="ECO:0000256" key="2">
    <source>
        <dbReference type="SAM" id="Phobius"/>
    </source>
</evidence>